<gene>
    <name evidence="2" type="ORF">PFC_06850</name>
</gene>
<feature type="transmembrane region" description="Helical" evidence="1">
    <location>
        <begin position="116"/>
        <end position="134"/>
    </location>
</feature>
<dbReference type="KEGG" id="pfi:PFC_06850"/>
<evidence type="ECO:0000313" key="2">
    <source>
        <dbReference type="EMBL" id="AFN04306.1"/>
    </source>
</evidence>
<sequence>MRFWMTIILSSLFLAGTLGVITFLASHPLEMTFLSFGVSKGEEETKTCAVNIKLITIPIAGEYLIKGENVTVVTYEGTHKGRFSTNLRGAVLMVVQSLNSKATVKLLPKVKFPTPHVALIIIIGVVGGYVFRVLERK</sequence>
<name>I6UQU0_9EURY</name>
<dbReference type="HOGENOM" id="CLU_157017_0_0_2"/>
<keyword evidence="1" id="KW-0472">Membrane</keyword>
<keyword evidence="1" id="KW-1133">Transmembrane helix</keyword>
<dbReference type="Proteomes" id="UP000006216">
    <property type="component" value="Chromosome"/>
</dbReference>
<dbReference type="AlphaFoldDB" id="I6UQU0"/>
<evidence type="ECO:0000256" key="1">
    <source>
        <dbReference type="SAM" id="Phobius"/>
    </source>
</evidence>
<reference evidence="2 3" key="1">
    <citation type="journal article" date="2012" name="J. Bacteriol.">
        <title>Genome Sequencing of a Genetically-Tractable Pyrococcus furiosus Strain Reveals a Highly Dynamic Genome.</title>
        <authorList>
            <person name="Bridger S.L."/>
            <person name="Lancaster W.A."/>
            <person name="Poole F.L.II."/>
            <person name="Schut G.J."/>
            <person name="Adams M.W."/>
        </authorList>
    </citation>
    <scope>NUCLEOTIDE SEQUENCE [LARGE SCALE GENOMIC DNA]</scope>
    <source>
        <strain evidence="2 3">COM1</strain>
    </source>
</reference>
<protein>
    <submittedName>
        <fullName evidence="2">Uncharacterized protein</fullName>
    </submittedName>
</protein>
<keyword evidence="1" id="KW-0812">Transmembrane</keyword>
<evidence type="ECO:0000313" key="3">
    <source>
        <dbReference type="Proteomes" id="UP000006216"/>
    </source>
</evidence>
<dbReference type="RefSeq" id="WP_014835434.1">
    <property type="nucleotide sequence ID" value="NC_018092.1"/>
</dbReference>
<dbReference type="EMBL" id="CP003685">
    <property type="protein sequence ID" value="AFN04306.1"/>
    <property type="molecule type" value="Genomic_DNA"/>
</dbReference>
<organism evidence="3">
    <name type="scientific">Pyrococcus furiosus COM1</name>
    <dbReference type="NCBI Taxonomy" id="1185654"/>
    <lineage>
        <taxon>Archaea</taxon>
        <taxon>Methanobacteriati</taxon>
        <taxon>Methanobacteriota</taxon>
        <taxon>Thermococci</taxon>
        <taxon>Thermococcales</taxon>
        <taxon>Thermococcaceae</taxon>
        <taxon>Pyrococcus</taxon>
    </lineage>
</organism>
<proteinExistence type="predicted"/>
<dbReference type="PATRIC" id="fig|1185654.4.peg.1388"/>
<dbReference type="GeneID" id="13300833"/>
<accession>I6UQU0</accession>